<proteinExistence type="predicted"/>
<dbReference type="InterPro" id="IPR001229">
    <property type="entry name" value="Jacalin-like_lectin_dom"/>
</dbReference>
<evidence type="ECO:0000256" key="1">
    <source>
        <dbReference type="ARBA" id="ARBA00022734"/>
    </source>
</evidence>
<sequence length="196" mass="21660">MLQLELRQAINLYVTAAAFISDRERRLDSVLDWGPLQIELGPVEIISMEGYYGAYFGMIIIYSITFVTTIGKYGPWCQGKGTQFSIPKGTGWISGFHGRSGTLLDAIAVYKKTSFEIDLGSNHYLTNISGYYGDYFGYIVIRSLTFVSTKGTHGPYGPEEGTAFSLPVKAGRVVGFFGRAGRWLDALGFYLKPTSI</sequence>
<dbReference type="SMART" id="SM00915">
    <property type="entry name" value="Jacalin"/>
    <property type="match status" value="1"/>
</dbReference>
<organism evidence="3 4">
    <name type="scientific">Cocos nucifera</name>
    <name type="common">Coconut palm</name>
    <dbReference type="NCBI Taxonomy" id="13894"/>
    <lineage>
        <taxon>Eukaryota</taxon>
        <taxon>Viridiplantae</taxon>
        <taxon>Streptophyta</taxon>
        <taxon>Embryophyta</taxon>
        <taxon>Tracheophyta</taxon>
        <taxon>Spermatophyta</taxon>
        <taxon>Magnoliopsida</taxon>
        <taxon>Liliopsida</taxon>
        <taxon>Arecaceae</taxon>
        <taxon>Arecoideae</taxon>
        <taxon>Cocoseae</taxon>
        <taxon>Attaleinae</taxon>
        <taxon>Cocos</taxon>
    </lineage>
</organism>
<reference evidence="3" key="2">
    <citation type="submission" date="2019-07" db="EMBL/GenBank/DDBJ databases">
        <authorList>
            <person name="Yang Y."/>
            <person name="Bocs S."/>
            <person name="Baudouin L."/>
        </authorList>
    </citation>
    <scope>NUCLEOTIDE SEQUENCE</scope>
    <source>
        <tissue evidence="3">Spear leaf of Hainan Tall coconut</tissue>
    </source>
</reference>
<gene>
    <name evidence="3" type="ORF">COCNU_06G013170</name>
</gene>
<keyword evidence="4" id="KW-1185">Reference proteome</keyword>
<feature type="domain" description="Jacalin-type lectin" evidence="2">
    <location>
        <begin position="42"/>
        <end position="193"/>
    </location>
</feature>
<dbReference type="PANTHER" id="PTHR46506">
    <property type="entry name" value="OS05G0143600 PROTEIN"/>
    <property type="match status" value="1"/>
</dbReference>
<dbReference type="OrthoDB" id="693107at2759"/>
<dbReference type="Proteomes" id="UP000797356">
    <property type="component" value="Chromosome 6"/>
</dbReference>
<protein>
    <submittedName>
        <fullName evidence="3">Putative mannose/glucose-specific lectin-like</fullName>
    </submittedName>
</protein>
<dbReference type="AlphaFoldDB" id="A0A8K0IBX4"/>
<dbReference type="Pfam" id="PF01419">
    <property type="entry name" value="Jacalin"/>
    <property type="match status" value="2"/>
</dbReference>
<dbReference type="SUPFAM" id="SSF51101">
    <property type="entry name" value="Mannose-binding lectins"/>
    <property type="match status" value="2"/>
</dbReference>
<dbReference type="InterPro" id="IPR033734">
    <property type="entry name" value="Jacalin-like_lectin_dom_plant"/>
</dbReference>
<name>A0A8K0IBX4_COCNU</name>
<reference evidence="3" key="1">
    <citation type="journal article" date="2017" name="Gigascience">
        <title>The genome draft of coconut (Cocos nucifera).</title>
        <authorList>
            <person name="Xiao Y."/>
            <person name="Xu P."/>
            <person name="Fan H."/>
            <person name="Baudouin L."/>
            <person name="Xia W."/>
            <person name="Bocs S."/>
            <person name="Xu J."/>
            <person name="Li Q."/>
            <person name="Guo A."/>
            <person name="Zhou L."/>
            <person name="Li J."/>
            <person name="Wu Y."/>
            <person name="Ma Z."/>
            <person name="Armero A."/>
            <person name="Issali A.E."/>
            <person name="Liu N."/>
            <person name="Peng M."/>
            <person name="Yang Y."/>
        </authorList>
    </citation>
    <scope>NUCLEOTIDE SEQUENCE</scope>
    <source>
        <tissue evidence="3">Spear leaf of Hainan Tall coconut</tissue>
    </source>
</reference>
<dbReference type="PROSITE" id="PS51752">
    <property type="entry name" value="JACALIN_LECTIN"/>
    <property type="match status" value="1"/>
</dbReference>
<dbReference type="Gene3D" id="2.100.10.30">
    <property type="entry name" value="Jacalin-like lectin domain"/>
    <property type="match status" value="2"/>
</dbReference>
<dbReference type="EMBL" id="CM017877">
    <property type="protein sequence ID" value="KAG1347488.1"/>
    <property type="molecule type" value="Genomic_DNA"/>
</dbReference>
<accession>A0A8K0IBX4</accession>
<evidence type="ECO:0000313" key="4">
    <source>
        <dbReference type="Proteomes" id="UP000797356"/>
    </source>
</evidence>
<dbReference type="GO" id="GO:0030246">
    <property type="term" value="F:carbohydrate binding"/>
    <property type="evidence" value="ECO:0007669"/>
    <property type="project" value="UniProtKB-KW"/>
</dbReference>
<evidence type="ECO:0000259" key="2">
    <source>
        <dbReference type="PROSITE" id="PS51752"/>
    </source>
</evidence>
<comment type="caution">
    <text evidence="3">The sequence shown here is derived from an EMBL/GenBank/DDBJ whole genome shotgun (WGS) entry which is preliminary data.</text>
</comment>
<keyword evidence="1" id="KW-0430">Lectin</keyword>
<dbReference type="CDD" id="cd09612">
    <property type="entry name" value="Jacalin"/>
    <property type="match status" value="1"/>
</dbReference>
<dbReference type="InterPro" id="IPR036404">
    <property type="entry name" value="Jacalin-like_lectin_dom_sf"/>
</dbReference>
<evidence type="ECO:0000313" key="3">
    <source>
        <dbReference type="EMBL" id="KAG1347488.1"/>
    </source>
</evidence>